<dbReference type="EMBL" id="RYFC01000003">
    <property type="protein sequence ID" value="RTZ46024.1"/>
    <property type="molecule type" value="Genomic_DNA"/>
</dbReference>
<evidence type="ECO:0000313" key="1">
    <source>
        <dbReference type="EMBL" id="RTZ46024.1"/>
    </source>
</evidence>
<proteinExistence type="predicted"/>
<evidence type="ECO:0000313" key="2">
    <source>
        <dbReference type="Proteomes" id="UP000276953"/>
    </source>
</evidence>
<accession>A0A432DSD0</accession>
<name>A0A432DSD0_9FLAO</name>
<reference evidence="1 2" key="1">
    <citation type="submission" date="2018-12" db="EMBL/GenBank/DDBJ databases">
        <title>Draft Genome Sequence of Chryseobacterium arthrosphaerae strain ED882-96 Isolated from the Blood of a Patient with Liver Cirrhosis in Taiwan.</title>
        <authorList>
            <person name="Lin J.-N."/>
            <person name="Lai C.-H."/>
            <person name="Yang C.-H."/>
            <person name="Huang Y.-H."/>
        </authorList>
    </citation>
    <scope>NUCLEOTIDE SEQUENCE [LARGE SCALE GENOMIC DNA]</scope>
    <source>
        <strain evidence="1 2">ED882-96</strain>
    </source>
</reference>
<gene>
    <name evidence="1" type="ORF">EJ377_15770</name>
</gene>
<dbReference type="Proteomes" id="UP000276953">
    <property type="component" value="Unassembled WGS sequence"/>
</dbReference>
<comment type="caution">
    <text evidence="1">The sequence shown here is derived from an EMBL/GenBank/DDBJ whole genome shotgun (WGS) entry which is preliminary data.</text>
</comment>
<protein>
    <submittedName>
        <fullName evidence="1">Uncharacterized protein</fullName>
    </submittedName>
</protein>
<sequence>MIGLPGIIKMIIKEMKIFAHHGFIGIWHLTTRYEVRFLWLTANGVEKFYIPLLDHAQELTVEDLKQ</sequence>
<organism evidence="1 2">
    <name type="scientific">Chryseobacterium arthrosphaerae</name>
    <dbReference type="NCBI Taxonomy" id="651561"/>
    <lineage>
        <taxon>Bacteria</taxon>
        <taxon>Pseudomonadati</taxon>
        <taxon>Bacteroidota</taxon>
        <taxon>Flavobacteriia</taxon>
        <taxon>Flavobacteriales</taxon>
        <taxon>Weeksellaceae</taxon>
        <taxon>Chryseobacterium group</taxon>
        <taxon>Chryseobacterium</taxon>
    </lineage>
</organism>
<dbReference type="AlphaFoldDB" id="A0A432DSD0"/>